<name>A0ABR5A3C2_9BACL</name>
<evidence type="ECO:0000313" key="2">
    <source>
        <dbReference type="Proteomes" id="UP000031967"/>
    </source>
</evidence>
<protein>
    <submittedName>
        <fullName evidence="1">Uncharacterized protein</fullName>
    </submittedName>
</protein>
<accession>A0ABR5A3C2</accession>
<sequence>MIDDILQAVKAALQADERLAAVGSYRVADVIVPDTMASVSIFCRRLWHLDYNAAQDKAAAMVRIKAYQIHPDPEAGEQTVRQLASDIRYALLANPYLEGLADAATIIRTVFKQQTVNETETLYIASMHYRVDYFEPRLRPPAAVPPALDTVEPKFRQIASNEIQTWEDLL</sequence>
<reference evidence="1 2" key="1">
    <citation type="submission" date="2014-12" db="EMBL/GenBank/DDBJ databases">
        <title>Draft genome sequence of Paenibacillus kamchatkensis strain B-2647.</title>
        <authorList>
            <person name="Karlyshev A.V."/>
            <person name="Kudryashova E.B."/>
        </authorList>
    </citation>
    <scope>NUCLEOTIDE SEQUENCE [LARGE SCALE GENOMIC DNA]</scope>
    <source>
        <strain evidence="1 2">VKM B-2647</strain>
    </source>
</reference>
<proteinExistence type="predicted"/>
<evidence type="ECO:0000313" key="1">
    <source>
        <dbReference type="EMBL" id="KIL35524.1"/>
    </source>
</evidence>
<keyword evidence="2" id="KW-1185">Reference proteome</keyword>
<gene>
    <name evidence="1" type="ORF">SD70_32190</name>
</gene>
<organism evidence="1 2">
    <name type="scientific">Gordoniibacillus kamchatkensis</name>
    <dbReference type="NCBI Taxonomy" id="1590651"/>
    <lineage>
        <taxon>Bacteria</taxon>
        <taxon>Bacillati</taxon>
        <taxon>Bacillota</taxon>
        <taxon>Bacilli</taxon>
        <taxon>Bacillales</taxon>
        <taxon>Paenibacillaceae</taxon>
        <taxon>Gordoniibacillus</taxon>
    </lineage>
</organism>
<dbReference type="EMBL" id="JXAK01000124">
    <property type="protein sequence ID" value="KIL35524.1"/>
    <property type="molecule type" value="Genomic_DNA"/>
</dbReference>
<dbReference type="Proteomes" id="UP000031967">
    <property type="component" value="Unassembled WGS sequence"/>
</dbReference>
<comment type="caution">
    <text evidence="1">The sequence shown here is derived from an EMBL/GenBank/DDBJ whole genome shotgun (WGS) entry which is preliminary data.</text>
</comment>
<dbReference type="RefSeq" id="WP_041052747.1">
    <property type="nucleotide sequence ID" value="NZ_JXAK01000124.1"/>
</dbReference>